<proteinExistence type="predicted"/>
<keyword evidence="2" id="KW-0808">Transferase</keyword>
<accession>A0A931I2B4</accession>
<dbReference type="Gene3D" id="3.40.50.150">
    <property type="entry name" value="Vaccinia Virus protein VP39"/>
    <property type="match status" value="1"/>
</dbReference>
<dbReference type="AlphaFoldDB" id="A0A931I2B4"/>
<dbReference type="InterPro" id="IPR006342">
    <property type="entry name" value="FkbM_mtfrase"/>
</dbReference>
<dbReference type="GO" id="GO:0008171">
    <property type="term" value="F:O-methyltransferase activity"/>
    <property type="evidence" value="ECO:0007669"/>
    <property type="project" value="TreeGrafter"/>
</dbReference>
<dbReference type="Pfam" id="PF05050">
    <property type="entry name" value="Methyltransf_21"/>
    <property type="match status" value="1"/>
</dbReference>
<dbReference type="GO" id="GO:0032259">
    <property type="term" value="P:methylation"/>
    <property type="evidence" value="ECO:0007669"/>
    <property type="project" value="UniProtKB-KW"/>
</dbReference>
<dbReference type="EMBL" id="JADZLT010000050">
    <property type="protein sequence ID" value="MBH0238124.1"/>
    <property type="molecule type" value="Genomic_DNA"/>
</dbReference>
<protein>
    <submittedName>
        <fullName evidence="2">FkbM family methyltransferase</fullName>
    </submittedName>
</protein>
<dbReference type="PANTHER" id="PTHR36973:SF4">
    <property type="entry name" value="NODULATION PROTEIN"/>
    <property type="match status" value="1"/>
</dbReference>
<dbReference type="PANTHER" id="PTHR36973">
    <property type="entry name" value="SLL1456 PROTEIN-RELATED"/>
    <property type="match status" value="1"/>
</dbReference>
<reference evidence="2" key="1">
    <citation type="submission" date="2020-12" db="EMBL/GenBank/DDBJ databases">
        <title>Methylobrevis albus sp. nov., isolated from fresh water lack sediment.</title>
        <authorList>
            <person name="Zou Q."/>
        </authorList>
    </citation>
    <scope>NUCLEOTIDE SEQUENCE</scope>
    <source>
        <strain evidence="2">L22</strain>
    </source>
</reference>
<keyword evidence="2" id="KW-0489">Methyltransferase</keyword>
<evidence type="ECO:0000259" key="1">
    <source>
        <dbReference type="Pfam" id="PF05050"/>
    </source>
</evidence>
<dbReference type="SUPFAM" id="SSF53335">
    <property type="entry name" value="S-adenosyl-L-methionine-dependent methyltransferases"/>
    <property type="match status" value="1"/>
</dbReference>
<comment type="caution">
    <text evidence="2">The sequence shown here is derived from an EMBL/GenBank/DDBJ whole genome shotgun (WGS) entry which is preliminary data.</text>
</comment>
<dbReference type="RefSeq" id="WP_197311215.1">
    <property type="nucleotide sequence ID" value="NZ_JADZLT010000050.1"/>
</dbReference>
<dbReference type="Proteomes" id="UP000631694">
    <property type="component" value="Unassembled WGS sequence"/>
</dbReference>
<keyword evidence="3" id="KW-1185">Reference proteome</keyword>
<feature type="domain" description="Methyltransferase FkbM" evidence="1">
    <location>
        <begin position="19"/>
        <end position="173"/>
    </location>
</feature>
<evidence type="ECO:0000313" key="3">
    <source>
        <dbReference type="Proteomes" id="UP000631694"/>
    </source>
</evidence>
<dbReference type="InterPro" id="IPR053188">
    <property type="entry name" value="FkbM_Methyltransferase"/>
</dbReference>
<name>A0A931I2B4_9HYPH</name>
<gene>
    <name evidence="2" type="ORF">I5731_09850</name>
</gene>
<dbReference type="InterPro" id="IPR029063">
    <property type="entry name" value="SAM-dependent_MTases_sf"/>
</dbReference>
<organism evidence="2 3">
    <name type="scientific">Methylobrevis albus</name>
    <dbReference type="NCBI Taxonomy" id="2793297"/>
    <lineage>
        <taxon>Bacteria</taxon>
        <taxon>Pseudomonadati</taxon>
        <taxon>Pseudomonadota</taxon>
        <taxon>Alphaproteobacteria</taxon>
        <taxon>Hyphomicrobiales</taxon>
        <taxon>Pleomorphomonadaceae</taxon>
        <taxon>Methylobrevis</taxon>
    </lineage>
</organism>
<evidence type="ECO:0000313" key="2">
    <source>
        <dbReference type="EMBL" id="MBH0238124.1"/>
    </source>
</evidence>
<sequence>MQAPEALKKRGFEASIIFDVGANVGGTVAAERECFPDAAIFAFEPVSATFLTLKNRHGDDRHTYLFQEALSDHCGNSVMRAVPGGLVNRFMSRALPGIPTEDVIVETGDRFCRDHDIKHIDFLKIDTEGSDLKVLHGFDELISSKKIKFIQVECGIHPDNGLHVSFERFNAALGAKGYCLYNFFDVRRHPKQRGALRGIWFCNALFVAQ</sequence>
<dbReference type="NCBIfam" id="TIGR01444">
    <property type="entry name" value="fkbM_fam"/>
    <property type="match status" value="1"/>
</dbReference>